<evidence type="ECO:0000313" key="1">
    <source>
        <dbReference type="EMBL" id="GFO69748.1"/>
    </source>
</evidence>
<sequence length="292" mass="33435">MKIKALRNHDTKTIEGILAALTLKMLPHPYNKPPSLKFDSNILDAVMREVRTKLNIIESDDSSVAQAKLYNFIVNEISRAAFKGKNSDDAKKRLGQKGVLRSDLYKIEYTKNFWNSFFKLYVRPAHIEEAIHYPDEVEHLIPEKFGFEDGSAASLYMKNVTDSNMSLVVTAARHGSTQTVISAWRVYYDDIDLNDINMSSPLGMLRAFVHTYGINLNIGNKTDKFFLYEKITTTLSANTEDDVNLVHFVEPHSTNLFEHFMLRKLDDSDSIEIAFAYAINLSNYLNDLKRHK</sequence>
<protein>
    <submittedName>
        <fullName evidence="1">Uncharacterized protein</fullName>
    </submittedName>
</protein>
<dbReference type="EMBL" id="BLXZ01000007">
    <property type="protein sequence ID" value="GFO69748.1"/>
    <property type="molecule type" value="Genomic_DNA"/>
</dbReference>
<accession>A0A6V8NAV8</accession>
<dbReference type="AlphaFoldDB" id="A0A6V8NAV8"/>
<organism evidence="1 2">
    <name type="scientific">Geomonas limicola</name>
    <dbReference type="NCBI Taxonomy" id="2740186"/>
    <lineage>
        <taxon>Bacteria</taxon>
        <taxon>Pseudomonadati</taxon>
        <taxon>Thermodesulfobacteriota</taxon>
        <taxon>Desulfuromonadia</taxon>
        <taxon>Geobacterales</taxon>
        <taxon>Geobacteraceae</taxon>
        <taxon>Geomonas</taxon>
    </lineage>
</organism>
<reference evidence="2" key="1">
    <citation type="submission" date="2020-06" db="EMBL/GenBank/DDBJ databases">
        <title>Draft genomic sequecing of Geomonas sp. Red745.</title>
        <authorList>
            <person name="Itoh H."/>
            <person name="Xu Z.X."/>
            <person name="Ushijima N."/>
            <person name="Masuda Y."/>
            <person name="Shiratori Y."/>
            <person name="Senoo K."/>
        </authorList>
    </citation>
    <scope>NUCLEOTIDE SEQUENCE [LARGE SCALE GENOMIC DNA]</scope>
    <source>
        <strain evidence="2">Red745</strain>
    </source>
</reference>
<evidence type="ECO:0000313" key="2">
    <source>
        <dbReference type="Proteomes" id="UP000587586"/>
    </source>
</evidence>
<dbReference type="RefSeq" id="WP_183362334.1">
    <property type="nucleotide sequence ID" value="NZ_BLXZ01000007.1"/>
</dbReference>
<dbReference type="Proteomes" id="UP000587586">
    <property type="component" value="Unassembled WGS sequence"/>
</dbReference>
<proteinExistence type="predicted"/>
<keyword evidence="2" id="KW-1185">Reference proteome</keyword>
<comment type="caution">
    <text evidence="1">The sequence shown here is derived from an EMBL/GenBank/DDBJ whole genome shotgun (WGS) entry which is preliminary data.</text>
</comment>
<name>A0A6V8NAV8_9BACT</name>
<gene>
    <name evidence="1" type="ORF">GMLC_33270</name>
</gene>